<dbReference type="InterPro" id="IPR036866">
    <property type="entry name" value="RibonucZ/Hydroxyglut_hydro"/>
</dbReference>
<dbReference type="PANTHER" id="PTHR42951:SF17">
    <property type="entry name" value="METALLO-BETA-LACTAMASE DOMAIN-CONTAINING PROTEIN"/>
    <property type="match status" value="1"/>
</dbReference>
<accession>A0A4R1L818</accession>
<dbReference type="Gene3D" id="3.60.15.10">
    <property type="entry name" value="Ribonuclease Z/Hydroxyacylglutathione hydrolase-like"/>
    <property type="match status" value="1"/>
</dbReference>
<gene>
    <name evidence="2" type="ORF">C7378_2070</name>
</gene>
<dbReference type="InterPro" id="IPR001279">
    <property type="entry name" value="Metallo-B-lactamas"/>
</dbReference>
<proteinExistence type="predicted"/>
<dbReference type="Pfam" id="PF00753">
    <property type="entry name" value="Lactamase_B"/>
    <property type="match status" value="1"/>
</dbReference>
<keyword evidence="2" id="KW-0378">Hydrolase</keyword>
<dbReference type="SUPFAM" id="SSF56281">
    <property type="entry name" value="Metallo-hydrolase/oxidoreductase"/>
    <property type="match status" value="1"/>
</dbReference>
<dbReference type="InterPro" id="IPR050855">
    <property type="entry name" value="NDM-1-like"/>
</dbReference>
<keyword evidence="3" id="KW-1185">Reference proteome</keyword>
<dbReference type="AlphaFoldDB" id="A0A4R1L818"/>
<feature type="domain" description="Metallo-beta-lactamase" evidence="1">
    <location>
        <begin position="14"/>
        <end position="217"/>
    </location>
</feature>
<sequence>MSKIVRIPILPFQMANAHLVIGNQGCVLIDAGLPGSATKIERALSSQGLSFRDIEAIVITHAHVDHAGGAAELRERSRAPIIAHEEDLPHYKREVPMTFCPTGWAGRLFFKTPLPHESYTAFEPDVLLSDGDTLDLSKFGVNGIVKHTPGHTKGSISVELGSKEALVGDLLASGIFIGGLLRTGHAIRPPFEDDPQTVAKELFRLVDGGIERFYLGHGGALDAREVRRHAEALVRMHQQTKQT</sequence>
<evidence type="ECO:0000313" key="3">
    <source>
        <dbReference type="Proteomes" id="UP000295210"/>
    </source>
</evidence>
<reference evidence="2 3" key="1">
    <citation type="submission" date="2019-03" db="EMBL/GenBank/DDBJ databases">
        <title>Genomic Encyclopedia of Type Strains, Phase IV (KMG-IV): sequencing the most valuable type-strain genomes for metagenomic binning, comparative biology and taxonomic classification.</title>
        <authorList>
            <person name="Goeker M."/>
        </authorList>
    </citation>
    <scope>NUCLEOTIDE SEQUENCE [LARGE SCALE GENOMIC DNA]</scope>
    <source>
        <strain evidence="2 3">DSM 103428</strain>
    </source>
</reference>
<dbReference type="Proteomes" id="UP000295210">
    <property type="component" value="Unassembled WGS sequence"/>
</dbReference>
<name>A0A4R1L818_9BACT</name>
<dbReference type="CDD" id="cd07721">
    <property type="entry name" value="yflN-like_MBL-fold"/>
    <property type="match status" value="1"/>
</dbReference>
<dbReference type="OrthoDB" id="9802248at2"/>
<dbReference type="PANTHER" id="PTHR42951">
    <property type="entry name" value="METALLO-BETA-LACTAMASE DOMAIN-CONTAINING"/>
    <property type="match status" value="1"/>
</dbReference>
<organism evidence="2 3">
    <name type="scientific">Acidipila rosea</name>
    <dbReference type="NCBI Taxonomy" id="768535"/>
    <lineage>
        <taxon>Bacteria</taxon>
        <taxon>Pseudomonadati</taxon>
        <taxon>Acidobacteriota</taxon>
        <taxon>Terriglobia</taxon>
        <taxon>Terriglobales</taxon>
        <taxon>Acidobacteriaceae</taxon>
        <taxon>Acidipila</taxon>
    </lineage>
</organism>
<comment type="caution">
    <text evidence="2">The sequence shown here is derived from an EMBL/GenBank/DDBJ whole genome shotgun (WGS) entry which is preliminary data.</text>
</comment>
<evidence type="ECO:0000313" key="2">
    <source>
        <dbReference type="EMBL" id="TCK72489.1"/>
    </source>
</evidence>
<dbReference type="SMART" id="SM00849">
    <property type="entry name" value="Lactamase_B"/>
    <property type="match status" value="1"/>
</dbReference>
<evidence type="ECO:0000259" key="1">
    <source>
        <dbReference type="SMART" id="SM00849"/>
    </source>
</evidence>
<dbReference type="EMBL" id="SMGK01000003">
    <property type="protein sequence ID" value="TCK72489.1"/>
    <property type="molecule type" value="Genomic_DNA"/>
</dbReference>
<protein>
    <submittedName>
        <fullName evidence="2">Glyoxylase-like metal-dependent hydrolase (Beta-lactamase superfamily II)</fullName>
    </submittedName>
</protein>
<dbReference type="GO" id="GO:0016787">
    <property type="term" value="F:hydrolase activity"/>
    <property type="evidence" value="ECO:0007669"/>
    <property type="project" value="UniProtKB-KW"/>
</dbReference>